<reference evidence="5 6" key="1">
    <citation type="submission" date="2013-03" db="EMBL/GenBank/DDBJ databases">
        <authorList>
            <person name="Fiebig A."/>
            <person name="Goeker M."/>
            <person name="Klenk H.-P.P."/>
        </authorList>
    </citation>
    <scope>NUCLEOTIDE SEQUENCE [LARGE SCALE GENOMIC DNA]</scope>
    <source>
        <strain evidence="5 6">DSM 17492</strain>
    </source>
</reference>
<protein>
    <recommendedName>
        <fullName evidence="4">Ketoreductase domain-containing protein</fullName>
    </recommendedName>
</protein>
<dbReference type="GO" id="GO:0005829">
    <property type="term" value="C:cytosol"/>
    <property type="evidence" value="ECO:0007669"/>
    <property type="project" value="TreeGrafter"/>
</dbReference>
<dbReference type="PROSITE" id="PS00061">
    <property type="entry name" value="ADH_SHORT"/>
    <property type="match status" value="1"/>
</dbReference>
<dbReference type="EMBL" id="APGJ01000001">
    <property type="protein sequence ID" value="EYD73670.1"/>
    <property type="molecule type" value="Genomic_DNA"/>
</dbReference>
<organism evidence="5 6">
    <name type="scientific">Limimaricola hongkongensis DSM 17492</name>
    <dbReference type="NCBI Taxonomy" id="1122180"/>
    <lineage>
        <taxon>Bacteria</taxon>
        <taxon>Pseudomonadati</taxon>
        <taxon>Pseudomonadota</taxon>
        <taxon>Alphaproteobacteria</taxon>
        <taxon>Rhodobacterales</taxon>
        <taxon>Paracoccaceae</taxon>
        <taxon>Limimaricola</taxon>
    </lineage>
</organism>
<dbReference type="InterPro" id="IPR057326">
    <property type="entry name" value="KR_dom"/>
</dbReference>
<dbReference type="SUPFAM" id="SSF51735">
    <property type="entry name" value="NAD(P)-binding Rossmann-fold domains"/>
    <property type="match status" value="1"/>
</dbReference>
<dbReference type="STRING" id="1122180.Lokhon_00224"/>
<evidence type="ECO:0000313" key="6">
    <source>
        <dbReference type="Proteomes" id="UP000025047"/>
    </source>
</evidence>
<dbReference type="InterPro" id="IPR036291">
    <property type="entry name" value="NAD(P)-bd_dom_sf"/>
</dbReference>
<dbReference type="InterPro" id="IPR002347">
    <property type="entry name" value="SDR_fam"/>
</dbReference>
<evidence type="ECO:0000256" key="3">
    <source>
        <dbReference type="RuleBase" id="RU000363"/>
    </source>
</evidence>
<keyword evidence="6" id="KW-1185">Reference proteome</keyword>
<dbReference type="Gene3D" id="3.40.50.720">
    <property type="entry name" value="NAD(P)-binding Rossmann-like Domain"/>
    <property type="match status" value="1"/>
</dbReference>
<name>A0A017HH80_9RHOB</name>
<gene>
    <name evidence="5" type="ORF">Lokhon_00224</name>
</gene>
<dbReference type="AlphaFoldDB" id="A0A017HH80"/>
<dbReference type="eggNOG" id="COG4221">
    <property type="taxonomic scope" value="Bacteria"/>
</dbReference>
<proteinExistence type="inferred from homology"/>
<keyword evidence="2" id="KW-0560">Oxidoreductase</keyword>
<feature type="domain" description="Ketoreductase" evidence="4">
    <location>
        <begin position="3"/>
        <end position="188"/>
    </location>
</feature>
<evidence type="ECO:0000259" key="4">
    <source>
        <dbReference type="SMART" id="SM00822"/>
    </source>
</evidence>
<dbReference type="CDD" id="cd05374">
    <property type="entry name" value="17beta-HSD-like_SDR_c"/>
    <property type="match status" value="1"/>
</dbReference>
<dbReference type="PATRIC" id="fig|1122180.6.peg.229"/>
<comment type="caution">
    <text evidence="5">The sequence shown here is derived from an EMBL/GenBank/DDBJ whole genome shotgun (WGS) entry which is preliminary data.</text>
</comment>
<evidence type="ECO:0000256" key="1">
    <source>
        <dbReference type="ARBA" id="ARBA00006484"/>
    </source>
</evidence>
<dbReference type="Pfam" id="PF00106">
    <property type="entry name" value="adh_short"/>
    <property type="match status" value="1"/>
</dbReference>
<dbReference type="PANTHER" id="PTHR43391:SF86">
    <property type="entry name" value="SHORT-CHAIN DEHYDROGENASE_REDUCTASE FAMILY PROTEIN"/>
    <property type="match status" value="1"/>
</dbReference>
<dbReference type="Proteomes" id="UP000025047">
    <property type="component" value="Unassembled WGS sequence"/>
</dbReference>
<dbReference type="RefSeq" id="WP_017929336.1">
    <property type="nucleotide sequence ID" value="NZ_KB823001.1"/>
</dbReference>
<dbReference type="OrthoDB" id="9793825at2"/>
<dbReference type="SMART" id="SM00822">
    <property type="entry name" value="PKS_KR"/>
    <property type="match status" value="1"/>
</dbReference>
<dbReference type="PANTHER" id="PTHR43391">
    <property type="entry name" value="RETINOL DEHYDROGENASE-RELATED"/>
    <property type="match status" value="1"/>
</dbReference>
<comment type="similarity">
    <text evidence="1 3">Belongs to the short-chain dehydrogenases/reductases (SDR) family.</text>
</comment>
<evidence type="ECO:0000256" key="2">
    <source>
        <dbReference type="ARBA" id="ARBA00023002"/>
    </source>
</evidence>
<sequence length="284" mass="30362">MKKVILVTGTSTGLGLAIAVQAAQAGHIVYATMRNTEKRGQLDEAARAAGAALEVLQLDVQDTASVAAAVETVMTRQGRIDVLVNNAGMGYVRSLEQADEADIRTILDINLMGVIRCTKAVMPHMRMARAGHVINITSVGGLVGQPFNEVYCAAKFAVEGLTEAMASYITPTFGINFTAIEPGGIASEFVNTVLNQMAETGGMLEDEYLPALNTYISGAQSRQGYGASQTADEVAEVVIEVLTAAEPPLRRRTSEWSEDFTRLKTGLDPDGRKQQQQVIAQLLT</sequence>
<dbReference type="PRINTS" id="PR00081">
    <property type="entry name" value="GDHRDH"/>
</dbReference>
<dbReference type="InterPro" id="IPR020904">
    <property type="entry name" value="Sc_DH/Rdtase_CS"/>
</dbReference>
<dbReference type="PRINTS" id="PR00080">
    <property type="entry name" value="SDRFAMILY"/>
</dbReference>
<dbReference type="GO" id="GO:0016491">
    <property type="term" value="F:oxidoreductase activity"/>
    <property type="evidence" value="ECO:0007669"/>
    <property type="project" value="UniProtKB-KW"/>
</dbReference>
<dbReference type="HOGENOM" id="CLU_010194_2_9_5"/>
<evidence type="ECO:0000313" key="5">
    <source>
        <dbReference type="EMBL" id="EYD73670.1"/>
    </source>
</evidence>
<accession>A0A017HH80</accession>